<sequence length="190" mass="21211">MTTTNTIIDKAVEEAKNLGKEVRQSLLGNVNGNDFVAIDQTYPTMIETDATPATRRVNREKHQEYLDRVSKMILTHSLFLGLGIEPPTGHALKKELAAELATECNATFTKQASAEHGEIYSTTVELEDAQYRFLETDLWLAYLRAIHFAVTRNDPDLTEIINRKLAAENGLNDAEWLDAAYKADEAKKAG</sequence>
<organism evidence="1 2">
    <name type="scientific">Serratia phage Moabite</name>
    <dbReference type="NCBI Taxonomy" id="2587814"/>
    <lineage>
        <taxon>Viruses</taxon>
        <taxon>Duplodnaviria</taxon>
        <taxon>Heunggongvirae</taxon>
        <taxon>Uroviricota</taxon>
        <taxon>Caudoviricetes</taxon>
        <taxon>Chimalliviridae</taxon>
        <taxon>Moabitevirus</taxon>
        <taxon>Moabitevirus moabite</taxon>
    </lineage>
</organism>
<proteinExistence type="predicted"/>
<protein>
    <submittedName>
        <fullName evidence="1">Uncharacterized protein</fullName>
    </submittedName>
</protein>
<accession>A0A4Y5TPB8</accession>
<dbReference type="EMBL" id="MK994515">
    <property type="protein sequence ID" value="QDB71217.1"/>
    <property type="molecule type" value="Genomic_DNA"/>
</dbReference>
<dbReference type="Proteomes" id="UP000319063">
    <property type="component" value="Segment"/>
</dbReference>
<reference evidence="2" key="1">
    <citation type="submission" date="2019-05" db="EMBL/GenBank/DDBJ databases">
        <title>Complete Genome Sequence of Serratia marcescens Myophage Moabite.</title>
        <authorList>
            <person name="Price L."/>
            <person name="Rohren M."/>
            <person name="Newkirk H."/>
            <person name="Liu M."/>
            <person name="Ramsey J."/>
        </authorList>
    </citation>
    <scope>NUCLEOTIDE SEQUENCE [LARGE SCALE GENOMIC DNA]</scope>
</reference>
<evidence type="ECO:0000313" key="1">
    <source>
        <dbReference type="EMBL" id="QDB71217.1"/>
    </source>
</evidence>
<keyword evidence="2" id="KW-1185">Reference proteome</keyword>
<name>A0A4Y5TPB8_9CAUD</name>
<evidence type="ECO:0000313" key="2">
    <source>
        <dbReference type="Proteomes" id="UP000319063"/>
    </source>
</evidence>
<gene>
    <name evidence="1" type="ORF">CPT_Moabite_187</name>
</gene>